<organism evidence="9 10">
    <name type="scientific">Zhengella mangrovi</name>
    <dbReference type="NCBI Taxonomy" id="1982044"/>
    <lineage>
        <taxon>Bacteria</taxon>
        <taxon>Pseudomonadati</taxon>
        <taxon>Pseudomonadota</taxon>
        <taxon>Alphaproteobacteria</taxon>
        <taxon>Hyphomicrobiales</taxon>
        <taxon>Notoacmeibacteraceae</taxon>
        <taxon>Zhengella</taxon>
    </lineage>
</organism>
<sequence>MTAAAQEIAQKVAGAARHLAGALKGRDFMRETGHVVRIGNGIVTASIRGAFVGEICRLREPGTGRVIEAQVVSIDGTSVNLSPFEPVDGLSQATEVVSTGEDMQVPVGDWLIGRVVDAFGRPIDGMARGRCHWRAMMATQVSPLDRTIIDTVFPTGVRAIDLFNTVGDGQRMAVFGPPGAGKSTLLSMLASHSACDVVVLAMIGERGREVREFLDRALPEEVRDRTVVVASTSDRPAIERVIAGHSALAMAEDFRERGKRVLLLFDSVTRFARALRDVGLAAGEQAVRQGLTSSVYAELPRLFERAGKTRTGSITAFFTVLMENEGVNDAIAEEVTSLSDGHIVLDPKLAAGGHYPAISMLKSKSRLMREIAPRELTEAASFFRAMAAAYQEIELLLQVGEYERGNDPDSDLAIDARPVINKLLRQPVDEKAGFDDAVREMTKAADDLRNG</sequence>
<dbReference type="RefSeq" id="WP_099307063.1">
    <property type="nucleotide sequence ID" value="NZ_PDVP01000008.1"/>
</dbReference>
<dbReference type="GO" id="GO:0016887">
    <property type="term" value="F:ATP hydrolysis activity"/>
    <property type="evidence" value="ECO:0007669"/>
    <property type="project" value="InterPro"/>
</dbReference>
<evidence type="ECO:0000256" key="6">
    <source>
        <dbReference type="ARBA" id="ARBA00022927"/>
    </source>
</evidence>
<proteinExistence type="predicted"/>
<dbReference type="SUPFAM" id="SSF52540">
    <property type="entry name" value="P-loop containing nucleoside triphosphate hydrolases"/>
    <property type="match status" value="1"/>
</dbReference>
<keyword evidence="2" id="KW-0813">Transport</keyword>
<dbReference type="GO" id="GO:0046933">
    <property type="term" value="F:proton-transporting ATP synthase activity, rotational mechanism"/>
    <property type="evidence" value="ECO:0007669"/>
    <property type="project" value="TreeGrafter"/>
</dbReference>
<accession>A0A2G1QLY6</accession>
<evidence type="ECO:0000256" key="1">
    <source>
        <dbReference type="ARBA" id="ARBA00004496"/>
    </source>
</evidence>
<keyword evidence="10" id="KW-1185">Reference proteome</keyword>
<dbReference type="NCBIfam" id="TIGR01026">
    <property type="entry name" value="fliI_yscN"/>
    <property type="match status" value="1"/>
</dbReference>
<keyword evidence="4" id="KW-0547">Nucleotide-binding</keyword>
<gene>
    <name evidence="9" type="primary">fliI</name>
    <name evidence="9" type="ORF">CSC94_14495</name>
</gene>
<dbReference type="Pfam" id="PF00006">
    <property type="entry name" value="ATP-synt_ab"/>
    <property type="match status" value="1"/>
</dbReference>
<keyword evidence="5" id="KW-0067">ATP-binding</keyword>
<evidence type="ECO:0000256" key="3">
    <source>
        <dbReference type="ARBA" id="ARBA00022490"/>
    </source>
</evidence>
<evidence type="ECO:0000256" key="2">
    <source>
        <dbReference type="ARBA" id="ARBA00022448"/>
    </source>
</evidence>
<dbReference type="InterPro" id="IPR040627">
    <property type="entry name" value="T3SS_ATPase_C"/>
</dbReference>
<dbReference type="GO" id="GO:0030254">
    <property type="term" value="P:protein secretion by the type III secretion system"/>
    <property type="evidence" value="ECO:0007669"/>
    <property type="project" value="InterPro"/>
</dbReference>
<dbReference type="SMART" id="SM00382">
    <property type="entry name" value="AAA"/>
    <property type="match status" value="1"/>
</dbReference>
<dbReference type="GO" id="GO:0005737">
    <property type="term" value="C:cytoplasm"/>
    <property type="evidence" value="ECO:0007669"/>
    <property type="project" value="UniProtKB-SubCell"/>
</dbReference>
<dbReference type="InterPro" id="IPR004100">
    <property type="entry name" value="ATPase_F1/V1/A1_a/bsu_N"/>
</dbReference>
<feature type="domain" description="AAA+ ATPase" evidence="8">
    <location>
        <begin position="168"/>
        <end position="349"/>
    </location>
</feature>
<dbReference type="Gene3D" id="3.40.50.12240">
    <property type="match status" value="1"/>
</dbReference>
<dbReference type="OrthoDB" id="9801639at2"/>
<dbReference type="InterPro" id="IPR027417">
    <property type="entry name" value="P-loop_NTPase"/>
</dbReference>
<dbReference type="InterPro" id="IPR050053">
    <property type="entry name" value="ATPase_alpha/beta_chains"/>
</dbReference>
<reference evidence="9 10" key="1">
    <citation type="submission" date="2017-10" db="EMBL/GenBank/DDBJ databases">
        <title>Sedimentibacterium mangrovi gen. nov., sp. nov., a novel member of family Phyllobacteriacea isolated from mangrove sediment.</title>
        <authorList>
            <person name="Liao H."/>
            <person name="Tian Y."/>
        </authorList>
    </citation>
    <scope>NUCLEOTIDE SEQUENCE [LARGE SCALE GENOMIC DNA]</scope>
    <source>
        <strain evidence="9 10">X9-2-2</strain>
    </source>
</reference>
<comment type="caution">
    <text evidence="9">The sequence shown here is derived from an EMBL/GenBank/DDBJ whole genome shotgun (WGS) entry which is preliminary data.</text>
</comment>
<protein>
    <submittedName>
        <fullName evidence="9">Flagellum-specific ATP synthase FliI</fullName>
    </submittedName>
</protein>
<dbReference type="EMBL" id="PDVP01000008">
    <property type="protein sequence ID" value="PHP66484.1"/>
    <property type="molecule type" value="Genomic_DNA"/>
</dbReference>
<comment type="subcellular location">
    <subcellularLocation>
        <location evidence="1">Cytoplasm</location>
    </subcellularLocation>
</comment>
<dbReference type="FunFam" id="3.40.50.12240:FF:000002">
    <property type="entry name" value="Flagellum-specific ATP synthase FliI"/>
    <property type="match status" value="1"/>
</dbReference>
<dbReference type="InterPro" id="IPR000194">
    <property type="entry name" value="ATPase_F1/V1/A1_a/bsu_nucl-bd"/>
</dbReference>
<dbReference type="AlphaFoldDB" id="A0A2G1QLY6"/>
<evidence type="ECO:0000256" key="5">
    <source>
        <dbReference type="ARBA" id="ARBA00022840"/>
    </source>
</evidence>
<dbReference type="GO" id="GO:0030257">
    <property type="term" value="C:type III protein secretion system complex"/>
    <property type="evidence" value="ECO:0007669"/>
    <property type="project" value="InterPro"/>
</dbReference>
<dbReference type="Proteomes" id="UP000221168">
    <property type="component" value="Unassembled WGS sequence"/>
</dbReference>
<dbReference type="InterPro" id="IPR003593">
    <property type="entry name" value="AAA+_ATPase"/>
</dbReference>
<evidence type="ECO:0000256" key="4">
    <source>
        <dbReference type="ARBA" id="ARBA00022741"/>
    </source>
</evidence>
<dbReference type="PANTHER" id="PTHR15184:SF62">
    <property type="entry name" value="SPI-2 TYPE 3 SECRETION SYSTEM ATPASE"/>
    <property type="match status" value="1"/>
</dbReference>
<name>A0A2G1QLY6_9HYPH</name>
<evidence type="ECO:0000259" key="8">
    <source>
        <dbReference type="SMART" id="SM00382"/>
    </source>
</evidence>
<dbReference type="Pfam" id="PF02874">
    <property type="entry name" value="ATP-synt_ab_N"/>
    <property type="match status" value="1"/>
</dbReference>
<evidence type="ECO:0000256" key="7">
    <source>
        <dbReference type="ARBA" id="ARBA00022967"/>
    </source>
</evidence>
<dbReference type="PANTHER" id="PTHR15184">
    <property type="entry name" value="ATP SYNTHASE"/>
    <property type="match status" value="1"/>
</dbReference>
<evidence type="ECO:0000313" key="9">
    <source>
        <dbReference type="EMBL" id="PHP66484.1"/>
    </source>
</evidence>
<evidence type="ECO:0000313" key="10">
    <source>
        <dbReference type="Proteomes" id="UP000221168"/>
    </source>
</evidence>
<dbReference type="InterPro" id="IPR005714">
    <property type="entry name" value="ATPase_T3SS_FliI/YscN"/>
</dbReference>
<keyword evidence="6" id="KW-0653">Protein transport</keyword>
<keyword evidence="7" id="KW-1278">Translocase</keyword>
<keyword evidence="3" id="KW-0963">Cytoplasm</keyword>
<dbReference type="Pfam" id="PF18269">
    <property type="entry name" value="T3SS_ATPase_C"/>
    <property type="match status" value="1"/>
</dbReference>
<dbReference type="GO" id="GO:0005524">
    <property type="term" value="F:ATP binding"/>
    <property type="evidence" value="ECO:0007669"/>
    <property type="project" value="UniProtKB-KW"/>
</dbReference>